<dbReference type="RefSeq" id="WP_073246712.1">
    <property type="nucleotide sequence ID" value="NZ_CANLFZ010000004.1"/>
</dbReference>
<accession>A0A1M6UBB3</accession>
<dbReference type="OrthoDB" id="894178at2"/>
<organism evidence="1 2">
    <name type="scientific">Maribacter aquivivus</name>
    <dbReference type="NCBI Taxonomy" id="228958"/>
    <lineage>
        <taxon>Bacteria</taxon>
        <taxon>Pseudomonadati</taxon>
        <taxon>Bacteroidota</taxon>
        <taxon>Flavobacteriia</taxon>
        <taxon>Flavobacteriales</taxon>
        <taxon>Flavobacteriaceae</taxon>
        <taxon>Maribacter</taxon>
    </lineage>
</organism>
<dbReference type="AlphaFoldDB" id="A0A1M6UBB3"/>
<evidence type="ECO:0000313" key="1">
    <source>
        <dbReference type="EMBL" id="SHK66504.1"/>
    </source>
</evidence>
<dbReference type="EMBL" id="FQZX01000003">
    <property type="protein sequence ID" value="SHK66504.1"/>
    <property type="molecule type" value="Genomic_DNA"/>
</dbReference>
<gene>
    <name evidence="1" type="ORF">SAMN04488007_3571</name>
</gene>
<dbReference type="STRING" id="228958.SAMN04488007_3571"/>
<evidence type="ECO:0000313" key="2">
    <source>
        <dbReference type="Proteomes" id="UP000184314"/>
    </source>
</evidence>
<protein>
    <submittedName>
        <fullName evidence="1">Uncharacterized protein</fullName>
    </submittedName>
</protein>
<reference evidence="2" key="1">
    <citation type="submission" date="2016-11" db="EMBL/GenBank/DDBJ databases">
        <authorList>
            <person name="Varghese N."/>
            <person name="Submissions S."/>
        </authorList>
    </citation>
    <scope>NUCLEOTIDE SEQUENCE [LARGE SCALE GENOMIC DNA]</scope>
    <source>
        <strain evidence="2">DSM 16478</strain>
    </source>
</reference>
<dbReference type="Proteomes" id="UP000184314">
    <property type="component" value="Unassembled WGS sequence"/>
</dbReference>
<keyword evidence="2" id="KW-1185">Reference proteome</keyword>
<sequence>MICLECNKELGYLDHKNAMESAGVELCMKHHERIKLLITKHNTPLEAIQLYYALKEAGVNPMLEWWDGKKSIDIAISRVKLNIEIDSEYDKLTEHEAINNLEEAMHSFKNGFTTIRIPHIVVRYYLNETVNNIIGIMQGLKANIKVIN</sequence>
<proteinExistence type="predicted"/>
<name>A0A1M6UBB3_9FLAO</name>